<evidence type="ECO:0000313" key="4">
    <source>
        <dbReference type="Proteomes" id="UP000255279"/>
    </source>
</evidence>
<protein>
    <recommendedName>
        <fullName evidence="5">DUF669 domain-containing protein</fullName>
    </recommendedName>
</protein>
<gene>
    <name evidence="1" type="ORF">B0181_02210</name>
    <name evidence="2" type="ORF">NCTC10293_02065</name>
</gene>
<keyword evidence="3" id="KW-1185">Reference proteome</keyword>
<accession>A0A1T0A9Z6</accession>
<dbReference type="EMBL" id="UGQE01000004">
    <property type="protein sequence ID" value="STZ14471.1"/>
    <property type="molecule type" value="Genomic_DNA"/>
</dbReference>
<evidence type="ECO:0000313" key="1">
    <source>
        <dbReference type="EMBL" id="OOR92111.1"/>
    </source>
</evidence>
<reference evidence="2 4" key="2">
    <citation type="submission" date="2018-06" db="EMBL/GenBank/DDBJ databases">
        <authorList>
            <consortium name="Pathogen Informatics"/>
            <person name="Doyle S."/>
        </authorList>
    </citation>
    <scope>NUCLEOTIDE SEQUENCE [LARGE SCALE GENOMIC DNA]</scope>
    <source>
        <strain evidence="2 4">NCTC10293</strain>
    </source>
</reference>
<dbReference type="Proteomes" id="UP000190435">
    <property type="component" value="Unassembled WGS sequence"/>
</dbReference>
<evidence type="ECO:0000313" key="2">
    <source>
        <dbReference type="EMBL" id="STZ14471.1"/>
    </source>
</evidence>
<reference evidence="1 3" key="1">
    <citation type="submission" date="2017-02" db="EMBL/GenBank/DDBJ databases">
        <title>Draft genome sequence of Moraxella caviae CCUG 355 type strain.</title>
        <authorList>
            <person name="Engstrom-Jakobsson H."/>
            <person name="Salva-Serra F."/>
            <person name="Thorell K."/>
            <person name="Gonzales-Siles L."/>
            <person name="Karlsson R."/>
            <person name="Boulund F."/>
            <person name="Engstrand L."/>
            <person name="Moore E."/>
        </authorList>
    </citation>
    <scope>NUCLEOTIDE SEQUENCE [LARGE SCALE GENOMIC DNA]</scope>
    <source>
        <strain evidence="1 3">CCUG 355</strain>
    </source>
</reference>
<dbReference type="EMBL" id="MUXU01000017">
    <property type="protein sequence ID" value="OOR92111.1"/>
    <property type="molecule type" value="Genomic_DNA"/>
</dbReference>
<evidence type="ECO:0008006" key="5">
    <source>
        <dbReference type="Google" id="ProtNLM"/>
    </source>
</evidence>
<evidence type="ECO:0000313" key="3">
    <source>
        <dbReference type="Proteomes" id="UP000190435"/>
    </source>
</evidence>
<dbReference type="AlphaFoldDB" id="A0A1T0A9Z6"/>
<dbReference type="OrthoDB" id="6713109at2"/>
<dbReference type="Proteomes" id="UP000255279">
    <property type="component" value="Unassembled WGS sequence"/>
</dbReference>
<proteinExistence type="predicted"/>
<dbReference type="RefSeq" id="WP_078275853.1">
    <property type="nucleotide sequence ID" value="NZ_MUXU01000017.1"/>
</dbReference>
<organism evidence="1 3">
    <name type="scientific">Moraxella caviae</name>
    <dbReference type="NCBI Taxonomy" id="34060"/>
    <lineage>
        <taxon>Bacteria</taxon>
        <taxon>Pseudomonadati</taxon>
        <taxon>Pseudomonadota</taxon>
        <taxon>Gammaproteobacteria</taxon>
        <taxon>Moraxellales</taxon>
        <taxon>Moraxellaceae</taxon>
        <taxon>Moraxella</taxon>
    </lineage>
</organism>
<sequence length="215" mass="24368">MKPIVFNQQEALKVGASNFIAGNTKQKVKIIRAEFVQSKSGAQGVELEMVNQDRQHAFHTYWYEKANGEIIDFQYQQLQALMGILGVQVLTPTQGVAPKYNWESRQTVQAQGVYAPELTNRIFTALFIRNFQVYNGEKRTKTEIYAAFSDGELSYREINAGVQTPQDIDAIYKQMLVKSERLEKQADDDLHNTVANQQANNQFAPQAVADDDVPF</sequence>
<name>A0A1T0A9Z6_9GAMM</name>